<evidence type="ECO:0000256" key="13">
    <source>
        <dbReference type="PIRSR" id="PIRSR001400-1"/>
    </source>
</evidence>
<dbReference type="PRINTS" id="PR00148">
    <property type="entry name" value="ENOLASE"/>
</dbReference>
<gene>
    <name evidence="12 18" type="primary">eno</name>
    <name evidence="18" type="ORF">IMF26_05340</name>
</gene>
<feature type="binding site" evidence="14">
    <location>
        <position position="387"/>
    </location>
    <ligand>
        <name>substrate</name>
    </ligand>
</feature>
<feature type="active site" description="Proton acceptor" evidence="12 13">
    <location>
        <position position="336"/>
    </location>
</feature>
<evidence type="ECO:0000259" key="16">
    <source>
        <dbReference type="SMART" id="SM01192"/>
    </source>
</evidence>
<comment type="subcellular location">
    <subcellularLocation>
        <location evidence="12">Cytoplasm</location>
    </subcellularLocation>
    <subcellularLocation>
        <location evidence="12">Secreted</location>
    </subcellularLocation>
    <subcellularLocation>
        <location evidence="12">Cell surface</location>
    </subcellularLocation>
    <text evidence="12">Fractions of enolase are present in both the cytoplasm and on the cell surface.</text>
</comment>
<dbReference type="GO" id="GO:0006096">
    <property type="term" value="P:glycolytic process"/>
    <property type="evidence" value="ECO:0007669"/>
    <property type="project" value="UniProtKB-UniRule"/>
</dbReference>
<comment type="cofactor">
    <cofactor evidence="15">
        <name>Mg(2+)</name>
        <dbReference type="ChEBI" id="CHEBI:18420"/>
    </cofactor>
    <text evidence="15">Mg(2+) is required for catalysis and for stabilizing the dimer.</text>
</comment>
<dbReference type="KEGG" id="fcz:IMF26_05340"/>
<feature type="binding site" evidence="12">
    <location>
        <position position="365"/>
    </location>
    <ligand>
        <name>(2R)-2-phosphoglycerate</name>
        <dbReference type="ChEBI" id="CHEBI:58289"/>
    </ligand>
</feature>
<feature type="binding site" evidence="14">
    <location>
        <position position="284"/>
    </location>
    <ligand>
        <name>substrate</name>
    </ligand>
</feature>
<dbReference type="SUPFAM" id="SSF51604">
    <property type="entry name" value="Enolase C-terminal domain-like"/>
    <property type="match status" value="1"/>
</dbReference>
<feature type="binding site" evidence="12">
    <location>
        <position position="336"/>
    </location>
    <ligand>
        <name>(2R)-2-phosphoglycerate</name>
        <dbReference type="ChEBI" id="CHEBI:58289"/>
    </ligand>
</feature>
<dbReference type="InterPro" id="IPR020811">
    <property type="entry name" value="Enolase_N"/>
</dbReference>
<dbReference type="InterPro" id="IPR020809">
    <property type="entry name" value="Enolase_CS"/>
</dbReference>
<evidence type="ECO:0000256" key="12">
    <source>
        <dbReference type="HAMAP-Rule" id="MF_00318"/>
    </source>
</evidence>
<evidence type="ECO:0000256" key="15">
    <source>
        <dbReference type="PIRSR" id="PIRSR001400-3"/>
    </source>
</evidence>
<dbReference type="PIRSF" id="PIRSF001400">
    <property type="entry name" value="Enolase"/>
    <property type="match status" value="1"/>
</dbReference>
<sequence length="441" mass="47169">MATVVDIKARQILDSRGNPTLEVDVFLSDGSFGRGMVPSGASTGTHEALELRDKEKAYGGKSVRKAVSNVVEVIAPEIIGMEASNQEEIDYTMIRLDGTPNKSRLGANAILGVSMAVAKASAQSSGLPLYRYIGGIAARVLPVPFMNIINGGKHADNNVDIQEFMIVPAGAPSFSDALQMAAETYQALKGLLKSRGHSTAVGDEGGFAPDLKSNEEALELLALSIKKAGYEPGKDCFLAIDSAASEFFKDGKYILSGENWEGDAGSLIEKYQAWVKAYPIVSIEDGLAEDDWEGWVALTRILGDRIQIIGDDLFVTQKERIEKGILAGAANSVLIKLNQVGTVTETLEAIDAARQAGYRWVISHRSGETEDSFIADLAVACGGGQIKSGAPCRSERVAKYNQLLRIEEDLGKEALYGSKIVIGRQAAAEHGATKITPNWSC</sequence>
<keyword evidence="8 12" id="KW-0460">Magnesium</keyword>
<dbReference type="EC" id="4.2.1.11" evidence="3 12"/>
<dbReference type="SFLD" id="SFLDF00002">
    <property type="entry name" value="enolase"/>
    <property type="match status" value="1"/>
</dbReference>
<evidence type="ECO:0000256" key="6">
    <source>
        <dbReference type="ARBA" id="ARBA00022525"/>
    </source>
</evidence>
<dbReference type="Pfam" id="PF03952">
    <property type="entry name" value="Enolase_N"/>
    <property type="match status" value="1"/>
</dbReference>
<dbReference type="InterPro" id="IPR000941">
    <property type="entry name" value="Enolase"/>
</dbReference>
<feature type="binding site" evidence="14">
    <location>
        <position position="163"/>
    </location>
    <ligand>
        <name>substrate</name>
    </ligand>
</feature>
<organism evidence="18">
    <name type="scientific">Candidatus Fermentithermobacillus carboniphilus</name>
    <dbReference type="NCBI Taxonomy" id="3085328"/>
    <lineage>
        <taxon>Bacteria</taxon>
        <taxon>Bacillati</taxon>
        <taxon>Bacillota</taxon>
        <taxon>Candidatus Fermentithermobacillia</taxon>
        <taxon>Candidatus Fermentithermobacillales</taxon>
        <taxon>Candidatus Fermentithermobacillaceae</taxon>
        <taxon>Candidatus Fermentithermobacillus</taxon>
    </lineage>
</organism>
<feature type="domain" description="Enolase N-terminal" evidence="17">
    <location>
        <begin position="4"/>
        <end position="133"/>
    </location>
</feature>
<reference evidence="18" key="1">
    <citation type="submission" date="2020-10" db="EMBL/GenBank/DDBJ databases">
        <authorList>
            <person name="Kadnikov V."/>
            <person name="Beletsky A.V."/>
            <person name="Mardanov A.V."/>
            <person name="Karnachuk O.V."/>
            <person name="Ravin N.V."/>
        </authorList>
    </citation>
    <scope>NUCLEOTIDE SEQUENCE</scope>
    <source>
        <strain evidence="18">Bu02</strain>
    </source>
</reference>
<keyword evidence="7 12" id="KW-0479">Metal-binding</keyword>
<dbReference type="AlphaFoldDB" id="A0AAT9LFM0"/>
<dbReference type="SFLD" id="SFLDG00178">
    <property type="entry name" value="enolase"/>
    <property type="match status" value="1"/>
</dbReference>
<evidence type="ECO:0000256" key="7">
    <source>
        <dbReference type="ARBA" id="ARBA00022723"/>
    </source>
</evidence>
<feature type="binding site" evidence="12">
    <location>
        <position position="162"/>
    </location>
    <ligand>
        <name>(2R)-2-phosphoglycerate</name>
        <dbReference type="ChEBI" id="CHEBI:58289"/>
    </ligand>
</feature>
<dbReference type="InterPro" id="IPR020810">
    <property type="entry name" value="Enolase_C"/>
</dbReference>
<feature type="binding site" evidence="14">
    <location>
        <position position="154"/>
    </location>
    <ligand>
        <name>substrate</name>
    </ligand>
</feature>
<feature type="binding site" evidence="12">
    <location>
        <position position="387"/>
    </location>
    <ligand>
        <name>(2R)-2-phosphoglycerate</name>
        <dbReference type="ChEBI" id="CHEBI:58289"/>
    </ligand>
</feature>
<keyword evidence="6 12" id="KW-0964">Secreted</keyword>
<dbReference type="PANTHER" id="PTHR11902">
    <property type="entry name" value="ENOLASE"/>
    <property type="match status" value="1"/>
</dbReference>
<feature type="active site" description="Proton donor" evidence="12 13">
    <location>
        <position position="204"/>
    </location>
</feature>
<dbReference type="SUPFAM" id="SSF54826">
    <property type="entry name" value="Enolase N-terminal domain-like"/>
    <property type="match status" value="1"/>
</dbReference>
<dbReference type="GO" id="GO:0000015">
    <property type="term" value="C:phosphopyruvate hydratase complex"/>
    <property type="evidence" value="ECO:0007669"/>
    <property type="project" value="InterPro"/>
</dbReference>
<dbReference type="CDD" id="cd03313">
    <property type="entry name" value="enolase"/>
    <property type="match status" value="1"/>
</dbReference>
<dbReference type="GO" id="GO:0004634">
    <property type="term" value="F:phosphopyruvate hydratase activity"/>
    <property type="evidence" value="ECO:0007669"/>
    <property type="project" value="UniProtKB-UniRule"/>
</dbReference>
<dbReference type="NCBIfam" id="TIGR01060">
    <property type="entry name" value="eno"/>
    <property type="match status" value="1"/>
</dbReference>
<evidence type="ECO:0000256" key="9">
    <source>
        <dbReference type="ARBA" id="ARBA00023152"/>
    </source>
</evidence>
<dbReference type="Gene3D" id="3.30.390.10">
    <property type="entry name" value="Enolase-like, N-terminal domain"/>
    <property type="match status" value="1"/>
</dbReference>
<evidence type="ECO:0000313" key="18">
    <source>
        <dbReference type="EMBL" id="QUL99464.1"/>
    </source>
</evidence>
<keyword evidence="5 12" id="KW-0963">Cytoplasm</keyword>
<dbReference type="FunFam" id="3.30.390.10:FF:000001">
    <property type="entry name" value="Enolase"/>
    <property type="match status" value="1"/>
</dbReference>
<comment type="function">
    <text evidence="12">Catalyzes the reversible conversion of 2-phosphoglycerate (2-PG) into phosphoenolpyruvate (PEP). It is essential for the degradation of carbohydrates via glycolysis.</text>
</comment>
<evidence type="ECO:0000256" key="10">
    <source>
        <dbReference type="ARBA" id="ARBA00023239"/>
    </source>
</evidence>
<comment type="pathway">
    <text evidence="1 12">Carbohydrate degradation; glycolysis; pyruvate from D-glyceraldehyde 3-phosphate: step 4/5.</text>
</comment>
<dbReference type="HAMAP" id="MF_00318">
    <property type="entry name" value="Enolase"/>
    <property type="match status" value="1"/>
</dbReference>
<dbReference type="GO" id="GO:0005576">
    <property type="term" value="C:extracellular region"/>
    <property type="evidence" value="ECO:0007669"/>
    <property type="project" value="UniProtKB-SubCell"/>
</dbReference>
<feature type="domain" description="Enolase C-terminal TIM barrel" evidence="16">
    <location>
        <begin position="138"/>
        <end position="424"/>
    </location>
</feature>
<dbReference type="GO" id="GO:0009986">
    <property type="term" value="C:cell surface"/>
    <property type="evidence" value="ECO:0007669"/>
    <property type="project" value="UniProtKB-SubCell"/>
</dbReference>
<dbReference type="PROSITE" id="PS00164">
    <property type="entry name" value="ENOLASE"/>
    <property type="match status" value="1"/>
</dbReference>
<feature type="binding site" evidence="14">
    <location>
        <position position="311"/>
    </location>
    <ligand>
        <name>substrate</name>
    </ligand>
</feature>
<evidence type="ECO:0000256" key="14">
    <source>
        <dbReference type="PIRSR" id="PIRSR001400-2"/>
    </source>
</evidence>
<dbReference type="SFLD" id="SFLDS00001">
    <property type="entry name" value="Enolase"/>
    <property type="match status" value="1"/>
</dbReference>
<name>A0AAT9LFM0_9FIRM</name>
<dbReference type="SMART" id="SM01192">
    <property type="entry name" value="Enolase_C"/>
    <property type="match status" value="1"/>
</dbReference>
<evidence type="ECO:0000259" key="17">
    <source>
        <dbReference type="SMART" id="SM01193"/>
    </source>
</evidence>
<comment type="cofactor">
    <cofactor evidence="12">
        <name>Mg(2+)</name>
        <dbReference type="ChEBI" id="CHEBI:18420"/>
    </cofactor>
    <text evidence="12">Binds a second Mg(2+) ion via substrate during catalysis.</text>
</comment>
<keyword evidence="9 12" id="KW-0324">Glycolysis</keyword>
<evidence type="ECO:0000256" key="3">
    <source>
        <dbReference type="ARBA" id="ARBA00012058"/>
    </source>
</evidence>
<feature type="binding site" evidence="14">
    <location>
        <begin position="363"/>
        <end position="366"/>
    </location>
    <ligand>
        <name>substrate</name>
    </ligand>
</feature>
<comment type="similarity">
    <text evidence="2 12">Belongs to the enolase family.</text>
</comment>
<dbReference type="EMBL" id="CP062796">
    <property type="protein sequence ID" value="QUL99464.1"/>
    <property type="molecule type" value="Genomic_DNA"/>
</dbReference>
<dbReference type="Gene3D" id="3.20.20.120">
    <property type="entry name" value="Enolase-like C-terminal domain"/>
    <property type="match status" value="1"/>
</dbReference>
<dbReference type="PANTHER" id="PTHR11902:SF1">
    <property type="entry name" value="ENOLASE"/>
    <property type="match status" value="1"/>
</dbReference>
<evidence type="ECO:0000256" key="5">
    <source>
        <dbReference type="ARBA" id="ARBA00022490"/>
    </source>
</evidence>
<keyword evidence="10 12" id="KW-0456">Lyase</keyword>
<dbReference type="GO" id="GO:0000287">
    <property type="term" value="F:magnesium ion binding"/>
    <property type="evidence" value="ECO:0007669"/>
    <property type="project" value="UniProtKB-UniRule"/>
</dbReference>
<evidence type="ECO:0000256" key="1">
    <source>
        <dbReference type="ARBA" id="ARBA00005031"/>
    </source>
</evidence>
<dbReference type="InterPro" id="IPR036849">
    <property type="entry name" value="Enolase-like_C_sf"/>
</dbReference>
<protein>
    <recommendedName>
        <fullName evidence="4 12">Enolase</fullName>
        <ecNumber evidence="3 12">4.2.1.11</ecNumber>
    </recommendedName>
    <alternativeName>
        <fullName evidence="12">2-phospho-D-glycerate hydro-lyase</fullName>
    </alternativeName>
    <alternativeName>
        <fullName evidence="12">2-phosphoglycerate dehydratase</fullName>
    </alternativeName>
</protein>
<dbReference type="Pfam" id="PF00113">
    <property type="entry name" value="Enolase_C"/>
    <property type="match status" value="1"/>
</dbReference>
<dbReference type="SMART" id="SM01193">
    <property type="entry name" value="Enolase_N"/>
    <property type="match status" value="1"/>
</dbReference>
<proteinExistence type="inferred from homology"/>
<evidence type="ECO:0000256" key="8">
    <source>
        <dbReference type="ARBA" id="ARBA00022842"/>
    </source>
</evidence>
<dbReference type="InterPro" id="IPR029017">
    <property type="entry name" value="Enolase-like_N"/>
</dbReference>
<feature type="binding site" evidence="12">
    <location>
        <position position="366"/>
    </location>
    <ligand>
        <name>(2R)-2-phosphoglycerate</name>
        <dbReference type="ChEBI" id="CHEBI:58289"/>
    </ligand>
</feature>
<comment type="catalytic activity">
    <reaction evidence="11">
        <text>(2R)-2-phosphoglycerate = phosphoenolpyruvate + H2O</text>
        <dbReference type="Rhea" id="RHEA:10164"/>
        <dbReference type="ChEBI" id="CHEBI:15377"/>
        <dbReference type="ChEBI" id="CHEBI:58289"/>
        <dbReference type="ChEBI" id="CHEBI:58702"/>
        <dbReference type="EC" id="4.2.1.11"/>
    </reaction>
    <physiologicalReaction direction="left-to-right" evidence="11">
        <dbReference type="Rhea" id="RHEA:10165"/>
    </physiologicalReaction>
</comment>
<feature type="binding site" evidence="12 15">
    <location>
        <position position="284"/>
    </location>
    <ligand>
        <name>Mg(2+)</name>
        <dbReference type="ChEBI" id="CHEBI:18420"/>
    </ligand>
</feature>
<accession>A0AAT9LFM0</accession>
<evidence type="ECO:0000256" key="11">
    <source>
        <dbReference type="ARBA" id="ARBA00048951"/>
    </source>
</evidence>
<feature type="binding site" evidence="12 15">
    <location>
        <position position="241"/>
    </location>
    <ligand>
        <name>Mg(2+)</name>
        <dbReference type="ChEBI" id="CHEBI:18420"/>
    </ligand>
</feature>
<feature type="binding site" evidence="12 15">
    <location>
        <position position="311"/>
    </location>
    <ligand>
        <name>Mg(2+)</name>
        <dbReference type="ChEBI" id="CHEBI:18420"/>
    </ligand>
</feature>
<evidence type="ECO:0000256" key="2">
    <source>
        <dbReference type="ARBA" id="ARBA00009604"/>
    </source>
</evidence>
<evidence type="ECO:0000256" key="4">
    <source>
        <dbReference type="ARBA" id="ARBA00017068"/>
    </source>
</evidence>
<reference evidence="18" key="2">
    <citation type="journal article" date="2023" name="Biology">
        <title>Prokaryotic Life Associated with Coal-Fire Gas Vents Revealed by Metagenomics.</title>
        <authorList>
            <person name="Kadnikov V.V."/>
            <person name="Mardanov A.V."/>
            <person name="Beletsky A.V."/>
            <person name="Karnachuk O.V."/>
            <person name="Ravin N.V."/>
        </authorList>
    </citation>
    <scope>NUCLEOTIDE SEQUENCE</scope>
    <source>
        <strain evidence="18">Bu02</strain>
    </source>
</reference>